<gene>
    <name evidence="1" type="ORF">CO174_04050</name>
</gene>
<comment type="caution">
    <text evidence="1">The sequence shown here is derived from an EMBL/GenBank/DDBJ whole genome shotgun (WGS) entry which is preliminary data.</text>
</comment>
<evidence type="ECO:0000313" key="1">
    <source>
        <dbReference type="EMBL" id="PJA45249.1"/>
    </source>
</evidence>
<dbReference type="EMBL" id="PFWU01000045">
    <property type="protein sequence ID" value="PJA45249.1"/>
    <property type="molecule type" value="Genomic_DNA"/>
</dbReference>
<dbReference type="AlphaFoldDB" id="A0A2M7XBL5"/>
<proteinExistence type="predicted"/>
<evidence type="ECO:0008006" key="3">
    <source>
        <dbReference type="Google" id="ProtNLM"/>
    </source>
</evidence>
<reference evidence="2" key="1">
    <citation type="submission" date="2017-09" db="EMBL/GenBank/DDBJ databases">
        <title>Depth-based differentiation of microbial function through sediment-hosted aquifers and enrichment of novel symbionts in the deep terrestrial subsurface.</title>
        <authorList>
            <person name="Probst A.J."/>
            <person name="Ladd B."/>
            <person name="Jarett J.K."/>
            <person name="Geller-Mcgrath D.E."/>
            <person name="Sieber C.M.K."/>
            <person name="Emerson J.B."/>
            <person name="Anantharaman K."/>
            <person name="Thomas B.C."/>
            <person name="Malmstrom R."/>
            <person name="Stieglmeier M."/>
            <person name="Klingl A."/>
            <person name="Woyke T."/>
            <person name="Ryan C.M."/>
            <person name="Banfield J.F."/>
        </authorList>
    </citation>
    <scope>NUCLEOTIDE SEQUENCE [LARGE SCALE GENOMIC DNA]</scope>
</reference>
<accession>A0A2M7XBL5</accession>
<protein>
    <recommendedName>
        <fullName evidence="3">AB hydrolase-1 domain-containing protein</fullName>
    </recommendedName>
</protein>
<dbReference type="InterPro" id="IPR029058">
    <property type="entry name" value="AB_hydrolase_fold"/>
</dbReference>
<name>A0A2M7XBL5_9BACT</name>
<dbReference type="SUPFAM" id="SSF53474">
    <property type="entry name" value="alpha/beta-Hydrolases"/>
    <property type="match status" value="1"/>
</dbReference>
<evidence type="ECO:0000313" key="2">
    <source>
        <dbReference type="Proteomes" id="UP000229385"/>
    </source>
</evidence>
<dbReference type="Gene3D" id="3.40.50.1820">
    <property type="entry name" value="alpha/beta hydrolase"/>
    <property type="match status" value="1"/>
</dbReference>
<dbReference type="Proteomes" id="UP000229385">
    <property type="component" value="Unassembled WGS sequence"/>
</dbReference>
<sequence>MEVNRPTLVLFPGAWGNRTDSLVRWWFRHVIRHFADWNIIVLTYEGKTVKDYLRSAEQQLKEVEGPLFAICYSMGAVIARGVSARMPGRFVCVALISGLERIGVRAKVLMNGLRVVFWPLIRTLILKPLIPDNSEQVERLFLSGPMSMSKRAAALEIFSKMTPESARAILALAVPGLRQTQPRFTCPVMAIVPRDDFFFPDQGDLYRGEDVVEVRCEGAHGLICTDRDALHPQLQRIHRFFATHL</sequence>
<organism evidence="1 2">
    <name type="scientific">Candidatus Uhrbacteria bacterium CG_4_9_14_3_um_filter_50_9</name>
    <dbReference type="NCBI Taxonomy" id="1975035"/>
    <lineage>
        <taxon>Bacteria</taxon>
        <taxon>Candidatus Uhriibacteriota</taxon>
    </lineage>
</organism>